<evidence type="ECO:0000256" key="6">
    <source>
        <dbReference type="ARBA" id="ARBA00022840"/>
    </source>
</evidence>
<proteinExistence type="predicted"/>
<evidence type="ECO:0000256" key="9">
    <source>
        <dbReference type="SAM" id="Coils"/>
    </source>
</evidence>
<comment type="caution">
    <text evidence="11">The sequence shown here is derived from an EMBL/GenBank/DDBJ whole genome shotgun (WGS) entry which is preliminary data.</text>
</comment>
<keyword evidence="2" id="KW-0479">Metal-binding</keyword>
<dbReference type="PROSITE" id="PS51192">
    <property type="entry name" value="HELICASE_ATP_BIND_1"/>
    <property type="match status" value="1"/>
</dbReference>
<dbReference type="GO" id="GO:0005524">
    <property type="term" value="F:ATP binding"/>
    <property type="evidence" value="ECO:0007669"/>
    <property type="project" value="UniProtKB-KW"/>
</dbReference>
<feature type="non-terminal residue" evidence="11">
    <location>
        <position position="1274"/>
    </location>
</feature>
<evidence type="ECO:0000256" key="4">
    <source>
        <dbReference type="ARBA" id="ARBA00022801"/>
    </source>
</evidence>
<dbReference type="GO" id="GO:0016818">
    <property type="term" value="F:hydrolase activity, acting on acid anhydrides, in phosphorus-containing anhydrides"/>
    <property type="evidence" value="ECO:0007669"/>
    <property type="project" value="InterPro"/>
</dbReference>
<feature type="repeat" description="TPR" evidence="8">
    <location>
        <begin position="253"/>
        <end position="286"/>
    </location>
</feature>
<dbReference type="InterPro" id="IPR014905">
    <property type="entry name" value="HIRAN"/>
</dbReference>
<keyword evidence="3" id="KW-0547">Nucleotide-binding</keyword>
<dbReference type="InParanoid" id="L0PDK4"/>
<dbReference type="GO" id="GO:0006281">
    <property type="term" value="P:DNA repair"/>
    <property type="evidence" value="ECO:0007669"/>
    <property type="project" value="TreeGrafter"/>
</dbReference>
<dbReference type="Gene3D" id="3.40.50.10810">
    <property type="entry name" value="Tandem AAA-ATPase domain"/>
    <property type="match status" value="1"/>
</dbReference>
<dbReference type="EMBL" id="CAKM01000250">
    <property type="protein sequence ID" value="CCJ30413.1"/>
    <property type="molecule type" value="Genomic_DNA"/>
</dbReference>
<dbReference type="PANTHER" id="PTHR45626">
    <property type="entry name" value="TRANSCRIPTION TERMINATION FACTOR 2-RELATED"/>
    <property type="match status" value="1"/>
</dbReference>
<dbReference type="InterPro" id="IPR025986">
    <property type="entry name" value="RPAP3-like_C"/>
</dbReference>
<dbReference type="AlphaFoldDB" id="L0PDK4"/>
<dbReference type="Pfam" id="PF13877">
    <property type="entry name" value="RPAP3_C"/>
    <property type="match status" value="1"/>
</dbReference>
<dbReference type="InterPro" id="IPR011990">
    <property type="entry name" value="TPR-like_helical_dom_sf"/>
</dbReference>
<dbReference type="InterPro" id="IPR045299">
    <property type="entry name" value="Complex1_LYR_NDUFA6_LYRM6"/>
</dbReference>
<dbReference type="SUPFAM" id="SSF48452">
    <property type="entry name" value="TPR-like"/>
    <property type="match status" value="1"/>
</dbReference>
<dbReference type="GO" id="GO:0005634">
    <property type="term" value="C:nucleus"/>
    <property type="evidence" value="ECO:0007669"/>
    <property type="project" value="UniProtKB-SubCell"/>
</dbReference>
<dbReference type="InterPro" id="IPR019734">
    <property type="entry name" value="TPR_rpt"/>
</dbReference>
<dbReference type="STRING" id="1209962.L0PDK4"/>
<evidence type="ECO:0000256" key="7">
    <source>
        <dbReference type="ARBA" id="ARBA00023242"/>
    </source>
</evidence>
<dbReference type="InterPro" id="IPR027417">
    <property type="entry name" value="P-loop_NTPase"/>
</dbReference>
<dbReference type="InterPro" id="IPR014001">
    <property type="entry name" value="Helicase_ATP-bd"/>
</dbReference>
<dbReference type="SMART" id="SM00028">
    <property type="entry name" value="TPR"/>
    <property type="match status" value="2"/>
</dbReference>
<sequence length="1274" mass="146458">MASTQPATLAIRTMASRTLEEARQRVLRQYRAWQRATPIIVQMYQLDIPVSIVRSCLRNAYSKNKGITNLKALDILIFQGHAEYQETLNFWKQPTHVMAFLQKYMPLNETLQQSSRLHNTALSSPTLNNMIGNALTVGKEKQDHQSNISFYDILLRFVYFHFLVTSVQPHPLDMSVHKYKQQADAAYKRGDFDTAVIITLMRFSALQKTSSDLRLWTNRAQTFLQLQRLVRFQQWQEAIKDCTLVLEKDPTHQKALFRRGKAYAQLGEVEAARKDWKYLQTLQPENQAVINALNELEQNCAELKQKKDNEDDLTCIKKHIYINEVDALPPWAENDSKQPTNTLLKPLSWNKLETPTLQTLTQKLRTTCDTEASQHDRLIYFFLIDATTLPRLFGTAGLEGIFLETFLHAIEHVYIHAENRKAWWKQSLALLEQLSVCARFDIAILFVKKTTLERLDQLLQQAANEPDRQSYQAIWKAWMCQKNTMAPPAKKPKRQLSNDTKLINKLKNIIGHNVNSDALEQLIESSKGNLEKAVNMYFDKTWETTATKPWSRRYIGSFGLEGWTSVSGKALLSAGEVVVLKKQAFWGSKGGSKLTQIQRGAKRSDLGRKASSIIRFYNSKGVEVGRIPQEPTVYMSFLLDQNTCTFSANCVYAPLEMKIGVCFHIYIYYLIVGDKVLLQITCFIHRHAFSTLKHSSFQEKSTREVSKVEEILELHRMSILWLLTKIGLEPDHSKTSEYKTTLIEVIKTTKKICESVPFKTVHLNSYSSDELSPEDQNKELEKEQLDFLYKNTESYNPNMKEMDPPCSFNLELKPYQKQALYWMVNKEQENNSLEEANSIHPLWKIFSWPSYDENGEGLCLENTDKFYVNPYSGKLSLEFPKADYAYCGGILADEMGLGKTIEILSLIHSNKPKTQSNTTSFIINSSTSIKACRTTLVVVPMSLLEQWRSEAEIASKPNSLKTQVYYGIDKSIDILTQCQTSNQPDLLITSYGIVLSEWSQMIANDKAFNLFGIDFYRVVLDEAHYIRNRLSKTAKACSALNAKRRWVLTGTPIVNKLEDLFSLVHFLKIEPWGNFVFWKTFVTVPFESKNISHALNTVSMIFRNFVLRRTKTTKDIHGNLIISLPPKEIITEEIILSPKEREIYDLIYTKAKQTFIENSAAGTIFKNYITILTMLLRLRQSCCHPSLIKHSAKNDLFDILFHKEDINDSIDINNDIDLRKLIEPFNDQITKEQNINTYTTYAIKNILEKSDSECPICSADPIIEEAVTPCWHMA</sequence>
<protein>
    <recommendedName>
        <fullName evidence="10">Helicase ATP-binding domain-containing protein</fullName>
    </recommendedName>
</protein>
<feature type="domain" description="Helicase ATP-binding" evidence="10">
    <location>
        <begin position="880"/>
        <end position="1070"/>
    </location>
</feature>
<dbReference type="Proteomes" id="UP000010422">
    <property type="component" value="Unassembled WGS sequence"/>
</dbReference>
<evidence type="ECO:0000256" key="3">
    <source>
        <dbReference type="ARBA" id="ARBA00022741"/>
    </source>
</evidence>
<evidence type="ECO:0000256" key="2">
    <source>
        <dbReference type="ARBA" id="ARBA00022723"/>
    </source>
</evidence>
<evidence type="ECO:0000313" key="12">
    <source>
        <dbReference type="Proteomes" id="UP000010422"/>
    </source>
</evidence>
<name>L0PDK4_PNEJI</name>
<dbReference type="Pfam" id="PF00176">
    <property type="entry name" value="SNF2-rel_dom"/>
    <property type="match status" value="1"/>
</dbReference>
<gene>
    <name evidence="11" type="ORF">PNEJI1_001571</name>
</gene>
<dbReference type="PROSITE" id="PS50005">
    <property type="entry name" value="TPR"/>
    <property type="match status" value="1"/>
</dbReference>
<keyword evidence="5" id="KW-0862">Zinc</keyword>
<dbReference type="InterPro" id="IPR038718">
    <property type="entry name" value="SNF2-like_sf"/>
</dbReference>
<dbReference type="Pfam" id="PF08797">
    <property type="entry name" value="HIRAN"/>
    <property type="match status" value="1"/>
</dbReference>
<dbReference type="InterPro" id="IPR050628">
    <property type="entry name" value="SNF2_RAD54_helicase_TF"/>
</dbReference>
<accession>L0PDK4</accession>
<dbReference type="GO" id="GO:0003676">
    <property type="term" value="F:nucleic acid binding"/>
    <property type="evidence" value="ECO:0007669"/>
    <property type="project" value="InterPro"/>
</dbReference>
<dbReference type="PANTHER" id="PTHR45626:SF22">
    <property type="entry name" value="DNA REPAIR PROTEIN RAD5"/>
    <property type="match status" value="1"/>
</dbReference>
<dbReference type="CDD" id="cd20266">
    <property type="entry name" value="Complex1_LYR_NDUFA6_LYRM6"/>
    <property type="match status" value="1"/>
</dbReference>
<dbReference type="Pfam" id="PF24975">
    <property type="entry name" value="UBA_Rad5"/>
    <property type="match status" value="1"/>
</dbReference>
<keyword evidence="6" id="KW-0067">ATP-binding</keyword>
<keyword evidence="8" id="KW-0802">TPR repeat</keyword>
<evidence type="ECO:0000259" key="10">
    <source>
        <dbReference type="PROSITE" id="PS51192"/>
    </source>
</evidence>
<dbReference type="SUPFAM" id="SSF52540">
    <property type="entry name" value="P-loop containing nucleoside triphosphate hydrolases"/>
    <property type="match status" value="2"/>
</dbReference>
<evidence type="ECO:0000256" key="5">
    <source>
        <dbReference type="ARBA" id="ARBA00022833"/>
    </source>
</evidence>
<dbReference type="GO" id="GO:0008094">
    <property type="term" value="F:ATP-dependent activity, acting on DNA"/>
    <property type="evidence" value="ECO:0007669"/>
    <property type="project" value="TreeGrafter"/>
</dbReference>
<dbReference type="SMART" id="SM00487">
    <property type="entry name" value="DEXDc"/>
    <property type="match status" value="1"/>
</dbReference>
<dbReference type="Gene3D" id="3.40.50.300">
    <property type="entry name" value="P-loop containing nucleotide triphosphate hydrolases"/>
    <property type="match status" value="1"/>
</dbReference>
<reference evidence="11 12" key="1">
    <citation type="journal article" date="2012" name="MBio">
        <title>De novo assembly of the Pneumocystis jirovecii genome from a single bronchoalveolar lavage fluid specimen from a patient.</title>
        <authorList>
            <person name="Cisse O.H."/>
            <person name="Pagni M."/>
            <person name="Hauser P.M."/>
        </authorList>
    </citation>
    <scope>NUCLEOTIDE SEQUENCE [LARGE SCALE GENOMIC DNA]</scope>
    <source>
        <strain evidence="11 12">SE8</strain>
    </source>
</reference>
<dbReference type="InterPro" id="IPR000330">
    <property type="entry name" value="SNF2_N"/>
</dbReference>
<dbReference type="GO" id="GO:0008270">
    <property type="term" value="F:zinc ion binding"/>
    <property type="evidence" value="ECO:0007669"/>
    <property type="project" value="InterPro"/>
</dbReference>
<keyword evidence="4" id="KW-0378">Hydrolase</keyword>
<dbReference type="Gene3D" id="1.25.40.10">
    <property type="entry name" value="Tetratricopeptide repeat domain"/>
    <property type="match status" value="1"/>
</dbReference>
<evidence type="ECO:0000256" key="1">
    <source>
        <dbReference type="ARBA" id="ARBA00004123"/>
    </source>
</evidence>
<keyword evidence="7" id="KW-0539">Nucleus</keyword>
<dbReference type="CDD" id="cd18008">
    <property type="entry name" value="DEXDc_SHPRH-like"/>
    <property type="match status" value="1"/>
</dbReference>
<organism evidence="12">
    <name type="scientific">Pneumocystis jirovecii</name>
    <name type="common">Human pneumocystis pneumonia agent</name>
    <dbReference type="NCBI Taxonomy" id="42068"/>
    <lineage>
        <taxon>Eukaryota</taxon>
        <taxon>Fungi</taxon>
        <taxon>Dikarya</taxon>
        <taxon>Ascomycota</taxon>
        <taxon>Taphrinomycotina</taxon>
        <taxon>Pneumocystomycetes</taxon>
        <taxon>Pneumocystaceae</taxon>
        <taxon>Pneumocystis</taxon>
    </lineage>
</organism>
<feature type="coiled-coil region" evidence="9">
    <location>
        <begin position="286"/>
        <end position="313"/>
    </location>
</feature>
<keyword evidence="9" id="KW-0175">Coiled coil</keyword>
<dbReference type="FunCoup" id="L0PDK4">
    <property type="interactions" value="188"/>
</dbReference>
<dbReference type="VEuPathDB" id="FungiDB:PNEJI1_001571"/>
<evidence type="ECO:0000313" key="11">
    <source>
        <dbReference type="EMBL" id="CCJ30413.1"/>
    </source>
</evidence>
<dbReference type="GO" id="GO:0045271">
    <property type="term" value="C:respiratory chain complex I"/>
    <property type="evidence" value="ECO:0007669"/>
    <property type="project" value="InterPro"/>
</dbReference>
<comment type="subcellular location">
    <subcellularLocation>
        <location evidence="1">Nucleus</location>
    </subcellularLocation>
</comment>
<evidence type="ECO:0000256" key="8">
    <source>
        <dbReference type="PROSITE-ProRule" id="PRU00339"/>
    </source>
</evidence>